<dbReference type="InterPro" id="IPR026444">
    <property type="entry name" value="Secre_tail"/>
</dbReference>
<evidence type="ECO:0000313" key="3">
    <source>
        <dbReference type="EMBL" id="KGN97729.1"/>
    </source>
</evidence>
<keyword evidence="1" id="KW-0732">Signal</keyword>
<dbReference type="EMBL" id="JQZW01000009">
    <property type="protein sequence ID" value="KGN97729.1"/>
    <property type="molecule type" value="Genomic_DNA"/>
</dbReference>
<gene>
    <name evidence="3" type="ORF">HQ36_05520</name>
</gene>
<proteinExistence type="predicted"/>
<accession>A0A0A2GBA5</accession>
<name>A0A0A2GBA5_9PORP</name>
<dbReference type="Proteomes" id="UP000030134">
    <property type="component" value="Unassembled WGS sequence"/>
</dbReference>
<feature type="domain" description="Secretion system C-terminal sorting" evidence="2">
    <location>
        <begin position="501"/>
        <end position="548"/>
    </location>
</feature>
<keyword evidence="4" id="KW-1185">Reference proteome</keyword>
<organism evidence="3 4">
    <name type="scientific">Porphyromonas gingivicanis</name>
    <dbReference type="NCBI Taxonomy" id="266762"/>
    <lineage>
        <taxon>Bacteria</taxon>
        <taxon>Pseudomonadati</taxon>
        <taxon>Bacteroidota</taxon>
        <taxon>Bacteroidia</taxon>
        <taxon>Bacteroidales</taxon>
        <taxon>Porphyromonadaceae</taxon>
        <taxon>Porphyromonas</taxon>
    </lineage>
</organism>
<dbReference type="Pfam" id="PF18962">
    <property type="entry name" value="Por_Secre_tail"/>
    <property type="match status" value="1"/>
</dbReference>
<evidence type="ECO:0000256" key="1">
    <source>
        <dbReference type="SAM" id="SignalP"/>
    </source>
</evidence>
<evidence type="ECO:0000259" key="2">
    <source>
        <dbReference type="Pfam" id="PF18962"/>
    </source>
</evidence>
<dbReference type="OrthoDB" id="1011460at2"/>
<feature type="chain" id="PRO_5001987767" evidence="1">
    <location>
        <begin position="26"/>
        <end position="549"/>
    </location>
</feature>
<feature type="signal peptide" evidence="1">
    <location>
        <begin position="1"/>
        <end position="25"/>
    </location>
</feature>
<dbReference type="STRING" id="266762.HQ36_05520"/>
<sequence>MRTTILHKWVLAAFALITLSSLAQAQTMGGGDVKVFDYKNNPAIKTKMTVADNGWIYLMAHGKHESGETEVRVFRSKDDGVTFQEITHWTRSSYWFFQDFDIIVTGKDESDIRFWSVELLNDPAGNRSVLSVFKRNANLENGNAVRMYEKEFTNTQLYDVSIASNYRSPAPDLIGGDPFALAIAYTGFNSAENKSFVGYLISMEAGRKFKLHHPIFSQDGKEKIGKVDLSLGSTSSSMTHNKWPIMGVVFEMNRVGNSKSDIGFLSNFVDYDSDFRWAAPIKVNTFGEARGPKIQMMLDSEKDNTLAGKNSHNFMIMYNHYDSDERDWQIRYVYPKPNFRYKEGVTPTMDDLEEAPFATTSSDEFIGDLSYDKSYGHYLVTYADIFEYEDSEVWKLKYCWVPYDLLNDLKKWSVRYVYKDDFNTPVTPPQVDIHPIKRKACWAWGEYHTDKSVIRADTEWSTITSVEEILPQGEGVKLCTSSTDGYMMLKLPMDATWKAFVYDMQGRKVAEVSFEGEAYKLNVQHLPKGTYLLKVASDTGRFVEKFIVE</sequence>
<dbReference type="AlphaFoldDB" id="A0A0A2GBA5"/>
<dbReference type="NCBIfam" id="TIGR04183">
    <property type="entry name" value="Por_Secre_tail"/>
    <property type="match status" value="1"/>
</dbReference>
<evidence type="ECO:0000313" key="4">
    <source>
        <dbReference type="Proteomes" id="UP000030134"/>
    </source>
</evidence>
<comment type="caution">
    <text evidence="3">The sequence shown here is derived from an EMBL/GenBank/DDBJ whole genome shotgun (WGS) entry which is preliminary data.</text>
</comment>
<protein>
    <submittedName>
        <fullName evidence="3">Secretion protein</fullName>
    </submittedName>
</protein>
<reference evidence="3 4" key="1">
    <citation type="submission" date="2014-08" db="EMBL/GenBank/DDBJ databases">
        <title>Porphyromonas gingivicanis strain:COT-022_OH1391 Genome sequencing.</title>
        <authorList>
            <person name="Wallis C."/>
            <person name="Deusch O."/>
            <person name="O'Flynn C."/>
            <person name="Davis I."/>
            <person name="Jospin G."/>
            <person name="Darling A.E."/>
            <person name="Coil D.A."/>
            <person name="Alexiev A."/>
            <person name="Horsfall A."/>
            <person name="Kirkwood N."/>
            <person name="Harris S."/>
            <person name="Eisen J.A."/>
        </authorList>
    </citation>
    <scope>NUCLEOTIDE SEQUENCE [LARGE SCALE GENOMIC DNA]</scope>
    <source>
        <strain evidence="4">COT-022 OH1391</strain>
    </source>
</reference>
<dbReference type="RefSeq" id="WP_036884246.1">
    <property type="nucleotide sequence ID" value="NZ_JQZW01000009.1"/>
</dbReference>